<reference evidence="5 6" key="1">
    <citation type="submission" date="2019-09" db="EMBL/GenBank/DDBJ databases">
        <title>Phylogeny of genus Pseudoclavibacter and closely related genus.</title>
        <authorList>
            <person name="Li Y."/>
        </authorList>
    </citation>
    <scope>NUCLEOTIDE SEQUENCE [LARGE SCALE GENOMIC DNA]</scope>
    <source>
        <strain evidence="5 6">JCM 16921</strain>
    </source>
</reference>
<dbReference type="InterPro" id="IPR036390">
    <property type="entry name" value="WH_DNA-bd_sf"/>
</dbReference>
<name>A0A7C8BUC6_9MICO</name>
<dbReference type="Gene3D" id="1.10.10.10">
    <property type="entry name" value="Winged helix-like DNA-binding domain superfamily/Winged helix DNA-binding domain"/>
    <property type="match status" value="1"/>
</dbReference>
<feature type="domain" description="HTH gntR-type" evidence="4">
    <location>
        <begin position="12"/>
        <end position="80"/>
    </location>
</feature>
<dbReference type="SUPFAM" id="SSF46785">
    <property type="entry name" value="Winged helix' DNA-binding domain"/>
    <property type="match status" value="1"/>
</dbReference>
<keyword evidence="6" id="KW-1185">Reference proteome</keyword>
<keyword evidence="2" id="KW-0238">DNA-binding</keyword>
<dbReference type="PANTHER" id="PTHR44846">
    <property type="entry name" value="MANNOSYL-D-GLYCERATE TRANSPORT/METABOLISM SYSTEM REPRESSOR MNGR-RELATED"/>
    <property type="match status" value="1"/>
</dbReference>
<keyword evidence="1" id="KW-0805">Transcription regulation</keyword>
<evidence type="ECO:0000256" key="3">
    <source>
        <dbReference type="ARBA" id="ARBA00023163"/>
    </source>
</evidence>
<dbReference type="Proteomes" id="UP000481339">
    <property type="component" value="Unassembled WGS sequence"/>
</dbReference>
<dbReference type="PRINTS" id="PR00035">
    <property type="entry name" value="HTHGNTR"/>
</dbReference>
<organism evidence="5 6">
    <name type="scientific">Pseudoclavibacter caeni</name>
    <dbReference type="NCBI Taxonomy" id="908846"/>
    <lineage>
        <taxon>Bacteria</taxon>
        <taxon>Bacillati</taxon>
        <taxon>Actinomycetota</taxon>
        <taxon>Actinomycetes</taxon>
        <taxon>Micrococcales</taxon>
        <taxon>Microbacteriaceae</taxon>
        <taxon>Pseudoclavibacter</taxon>
    </lineage>
</organism>
<dbReference type="AlphaFoldDB" id="A0A7C8BUC6"/>
<proteinExistence type="predicted"/>
<dbReference type="GO" id="GO:0003677">
    <property type="term" value="F:DNA binding"/>
    <property type="evidence" value="ECO:0007669"/>
    <property type="project" value="UniProtKB-KW"/>
</dbReference>
<protein>
    <submittedName>
        <fullName evidence="5">GntR family transcriptional regulator</fullName>
    </submittedName>
</protein>
<evidence type="ECO:0000256" key="2">
    <source>
        <dbReference type="ARBA" id="ARBA00023125"/>
    </source>
</evidence>
<dbReference type="Gene3D" id="3.40.1410.10">
    <property type="entry name" value="Chorismate lyase-like"/>
    <property type="match status" value="1"/>
</dbReference>
<dbReference type="SUPFAM" id="SSF64288">
    <property type="entry name" value="Chorismate lyase-like"/>
    <property type="match status" value="1"/>
</dbReference>
<dbReference type="InterPro" id="IPR036388">
    <property type="entry name" value="WH-like_DNA-bd_sf"/>
</dbReference>
<evidence type="ECO:0000259" key="4">
    <source>
        <dbReference type="PROSITE" id="PS50949"/>
    </source>
</evidence>
<evidence type="ECO:0000256" key="1">
    <source>
        <dbReference type="ARBA" id="ARBA00023015"/>
    </source>
</evidence>
<dbReference type="GO" id="GO:0003700">
    <property type="term" value="F:DNA-binding transcription factor activity"/>
    <property type="evidence" value="ECO:0007669"/>
    <property type="project" value="InterPro"/>
</dbReference>
<sequence>MEAMPSSPRRVPLKHERIAKALLEQIRRGDFPADEPLPSETALGRRFAASRNTVRQALALLTDQGLIVTRPGVGSFVAFRPVDEQPHLGWAGAIQQRGAVNHVRLVSITAVDADALPAAIGAVARPPAACLLRVVRVRSVVGDRVISLECSLLPAVPPLADLPERGLVDDSIVATLRSAGLTPASGEQWVEVGALDAEDAALWRACTGADAGLPAGGTVLVSRCVTRTADGALAEYVESQMDPAYFRLHLRF</sequence>
<dbReference type="InterPro" id="IPR011663">
    <property type="entry name" value="UTRA"/>
</dbReference>
<dbReference type="Pfam" id="PF07702">
    <property type="entry name" value="UTRA"/>
    <property type="match status" value="1"/>
</dbReference>
<dbReference type="PROSITE" id="PS50949">
    <property type="entry name" value="HTH_GNTR"/>
    <property type="match status" value="1"/>
</dbReference>
<dbReference type="OrthoDB" id="7363114at2"/>
<dbReference type="SMART" id="SM00866">
    <property type="entry name" value="UTRA"/>
    <property type="match status" value="1"/>
</dbReference>
<dbReference type="InterPro" id="IPR050679">
    <property type="entry name" value="Bact_HTH_transcr_reg"/>
</dbReference>
<dbReference type="InterPro" id="IPR028978">
    <property type="entry name" value="Chorismate_lyase_/UTRA_dom_sf"/>
</dbReference>
<comment type="caution">
    <text evidence="5">The sequence shown here is derived from an EMBL/GenBank/DDBJ whole genome shotgun (WGS) entry which is preliminary data.</text>
</comment>
<dbReference type="PANTHER" id="PTHR44846:SF1">
    <property type="entry name" value="MANNOSYL-D-GLYCERATE TRANSPORT_METABOLISM SYSTEM REPRESSOR MNGR-RELATED"/>
    <property type="match status" value="1"/>
</dbReference>
<dbReference type="GO" id="GO:0045892">
    <property type="term" value="P:negative regulation of DNA-templated transcription"/>
    <property type="evidence" value="ECO:0007669"/>
    <property type="project" value="TreeGrafter"/>
</dbReference>
<accession>A0A7C8BUC6</accession>
<evidence type="ECO:0000313" key="6">
    <source>
        <dbReference type="Proteomes" id="UP000481339"/>
    </source>
</evidence>
<keyword evidence="3" id="KW-0804">Transcription</keyword>
<dbReference type="CDD" id="cd07377">
    <property type="entry name" value="WHTH_GntR"/>
    <property type="match status" value="1"/>
</dbReference>
<dbReference type="EMBL" id="WBKA01000003">
    <property type="protein sequence ID" value="KAB1632398.1"/>
    <property type="molecule type" value="Genomic_DNA"/>
</dbReference>
<dbReference type="Pfam" id="PF00392">
    <property type="entry name" value="GntR"/>
    <property type="match status" value="1"/>
</dbReference>
<dbReference type="InterPro" id="IPR000524">
    <property type="entry name" value="Tscrpt_reg_HTH_GntR"/>
</dbReference>
<evidence type="ECO:0000313" key="5">
    <source>
        <dbReference type="EMBL" id="KAB1632398.1"/>
    </source>
</evidence>
<gene>
    <name evidence="5" type="ORF">F8O02_05180</name>
</gene>
<dbReference type="SMART" id="SM00345">
    <property type="entry name" value="HTH_GNTR"/>
    <property type="match status" value="1"/>
</dbReference>